<evidence type="ECO:0000313" key="2">
    <source>
        <dbReference type="Proteomes" id="UP000326340"/>
    </source>
</evidence>
<comment type="caution">
    <text evidence="1">The sequence shown here is derived from an EMBL/GenBank/DDBJ whole genome shotgun (WGS) entry which is preliminary data.</text>
</comment>
<dbReference type="EMBL" id="PUHP01000547">
    <property type="protein sequence ID" value="TQN69254.1"/>
    <property type="molecule type" value="Genomic_DNA"/>
</dbReference>
<sequence>MHRHRNRCAAQKGTVRLRVRVCRG</sequence>
<accession>A0A5Q4BSA4</accession>
<organism evidence="1 2">
    <name type="scientific">Colletotrichum shisoi</name>
    <dbReference type="NCBI Taxonomy" id="2078593"/>
    <lineage>
        <taxon>Eukaryota</taxon>
        <taxon>Fungi</taxon>
        <taxon>Dikarya</taxon>
        <taxon>Ascomycota</taxon>
        <taxon>Pezizomycotina</taxon>
        <taxon>Sordariomycetes</taxon>
        <taxon>Hypocreomycetidae</taxon>
        <taxon>Glomerellales</taxon>
        <taxon>Glomerellaceae</taxon>
        <taxon>Colletotrichum</taxon>
        <taxon>Colletotrichum destructivum species complex</taxon>
    </lineage>
</organism>
<gene>
    <name evidence="1" type="ORF">CSHISOI_04912</name>
</gene>
<dbReference type="Proteomes" id="UP000326340">
    <property type="component" value="Unassembled WGS sequence"/>
</dbReference>
<dbReference type="AlphaFoldDB" id="A0A5Q4BSA4"/>
<protein>
    <submittedName>
        <fullName evidence="1">Uncharacterized protein</fullName>
    </submittedName>
</protein>
<reference evidence="1 2" key="1">
    <citation type="journal article" date="2019" name="Sci. Rep.">
        <title>Colletotrichum shisoi sp. nov., an anthracnose pathogen of Perilla frutescens in Japan: molecular phylogenetic, morphological and genomic evidence.</title>
        <authorList>
            <person name="Gan P."/>
            <person name="Tsushima A."/>
            <person name="Hiroyama R."/>
            <person name="Narusaka M."/>
            <person name="Takano Y."/>
            <person name="Narusaka Y."/>
            <person name="Kawaradani M."/>
            <person name="Damm U."/>
            <person name="Shirasu K."/>
        </authorList>
    </citation>
    <scope>NUCLEOTIDE SEQUENCE [LARGE SCALE GENOMIC DNA]</scope>
    <source>
        <strain evidence="1 2">PG-2018a</strain>
    </source>
</reference>
<name>A0A5Q4BSA4_9PEZI</name>
<keyword evidence="2" id="KW-1185">Reference proteome</keyword>
<evidence type="ECO:0000313" key="1">
    <source>
        <dbReference type="EMBL" id="TQN69254.1"/>
    </source>
</evidence>
<proteinExistence type="predicted"/>